<sequence length="106" mass="12355">MEIIEILKLIADINRMRILNILYSRGKVCVCVLEEILELNQSNLSRHLNKLKKAGVITGERRSQWIDYEISEEFLKENTFIREILEERLKGEVFVTDLNKAGCSNC</sequence>
<dbReference type="SMART" id="SM00418">
    <property type="entry name" value="HTH_ARSR"/>
    <property type="match status" value="1"/>
</dbReference>
<evidence type="ECO:0000313" key="6">
    <source>
        <dbReference type="Proteomes" id="UP001144471"/>
    </source>
</evidence>
<dbReference type="PANTHER" id="PTHR33154:SF18">
    <property type="entry name" value="ARSENICAL RESISTANCE OPERON REPRESSOR"/>
    <property type="match status" value="1"/>
</dbReference>
<evidence type="ECO:0000256" key="1">
    <source>
        <dbReference type="ARBA" id="ARBA00023015"/>
    </source>
</evidence>
<dbReference type="EMBL" id="BSDY01000028">
    <property type="protein sequence ID" value="GLI57915.1"/>
    <property type="molecule type" value="Genomic_DNA"/>
</dbReference>
<dbReference type="PANTHER" id="PTHR33154">
    <property type="entry name" value="TRANSCRIPTIONAL REGULATOR, ARSR FAMILY"/>
    <property type="match status" value="1"/>
</dbReference>
<dbReference type="InterPro" id="IPR036390">
    <property type="entry name" value="WH_DNA-bd_sf"/>
</dbReference>
<dbReference type="InterPro" id="IPR036388">
    <property type="entry name" value="WH-like_DNA-bd_sf"/>
</dbReference>
<keyword evidence="3" id="KW-0804">Transcription</keyword>
<dbReference type="CDD" id="cd00090">
    <property type="entry name" value="HTH_ARSR"/>
    <property type="match status" value="1"/>
</dbReference>
<dbReference type="InterPro" id="IPR011991">
    <property type="entry name" value="ArsR-like_HTH"/>
</dbReference>
<gene>
    <name evidence="5" type="ORF">PM10SUCC1_34290</name>
</gene>
<dbReference type="GO" id="GO:0003677">
    <property type="term" value="F:DNA binding"/>
    <property type="evidence" value="ECO:0007669"/>
    <property type="project" value="UniProtKB-KW"/>
</dbReference>
<keyword evidence="6" id="KW-1185">Reference proteome</keyword>
<dbReference type="GO" id="GO:0003700">
    <property type="term" value="F:DNA-binding transcription factor activity"/>
    <property type="evidence" value="ECO:0007669"/>
    <property type="project" value="InterPro"/>
</dbReference>
<comment type="caution">
    <text evidence="5">The sequence shown here is derived from an EMBL/GenBank/DDBJ whole genome shotgun (WGS) entry which is preliminary data.</text>
</comment>
<name>A0A9W6GPN2_9FUSO</name>
<dbReference type="PRINTS" id="PR00778">
    <property type="entry name" value="HTHARSR"/>
</dbReference>
<dbReference type="Pfam" id="PF01022">
    <property type="entry name" value="HTH_5"/>
    <property type="match status" value="1"/>
</dbReference>
<proteinExistence type="predicted"/>
<dbReference type="AlphaFoldDB" id="A0A9W6GPN2"/>
<keyword evidence="2" id="KW-0238">DNA-binding</keyword>
<dbReference type="SUPFAM" id="SSF46785">
    <property type="entry name" value="Winged helix' DNA-binding domain"/>
    <property type="match status" value="1"/>
</dbReference>
<dbReference type="Gene3D" id="1.10.10.10">
    <property type="entry name" value="Winged helix-like DNA-binding domain superfamily/Winged helix DNA-binding domain"/>
    <property type="match status" value="1"/>
</dbReference>
<accession>A0A9W6GPN2</accession>
<dbReference type="InterPro" id="IPR051081">
    <property type="entry name" value="HTH_MetalResp_TranReg"/>
</dbReference>
<dbReference type="RefSeq" id="WP_281837590.1">
    <property type="nucleotide sequence ID" value="NZ_BSDY01000028.1"/>
</dbReference>
<keyword evidence="1" id="KW-0805">Transcription regulation</keyword>
<dbReference type="NCBIfam" id="NF033788">
    <property type="entry name" value="HTH_metalloreg"/>
    <property type="match status" value="1"/>
</dbReference>
<evidence type="ECO:0000256" key="3">
    <source>
        <dbReference type="ARBA" id="ARBA00023163"/>
    </source>
</evidence>
<evidence type="ECO:0000313" key="5">
    <source>
        <dbReference type="EMBL" id="GLI57915.1"/>
    </source>
</evidence>
<evidence type="ECO:0000256" key="2">
    <source>
        <dbReference type="ARBA" id="ARBA00023125"/>
    </source>
</evidence>
<protein>
    <recommendedName>
        <fullName evidence="4">HTH arsR-type domain-containing protein</fullName>
    </recommendedName>
</protein>
<dbReference type="PROSITE" id="PS50987">
    <property type="entry name" value="HTH_ARSR_2"/>
    <property type="match status" value="1"/>
</dbReference>
<dbReference type="InterPro" id="IPR001845">
    <property type="entry name" value="HTH_ArsR_DNA-bd_dom"/>
</dbReference>
<organism evidence="5 6">
    <name type="scientific">Propionigenium maris DSM 9537</name>
    <dbReference type="NCBI Taxonomy" id="1123000"/>
    <lineage>
        <taxon>Bacteria</taxon>
        <taxon>Fusobacteriati</taxon>
        <taxon>Fusobacteriota</taxon>
        <taxon>Fusobacteriia</taxon>
        <taxon>Fusobacteriales</taxon>
        <taxon>Fusobacteriaceae</taxon>
        <taxon>Propionigenium</taxon>
    </lineage>
</organism>
<reference evidence="5" key="1">
    <citation type="submission" date="2022-12" db="EMBL/GenBank/DDBJ databases">
        <title>Reference genome sequencing for broad-spectrum identification of bacterial and archaeal isolates by mass spectrometry.</title>
        <authorList>
            <person name="Sekiguchi Y."/>
            <person name="Tourlousse D.M."/>
        </authorList>
    </citation>
    <scope>NUCLEOTIDE SEQUENCE</scope>
    <source>
        <strain evidence="5">10succ1</strain>
    </source>
</reference>
<evidence type="ECO:0000259" key="4">
    <source>
        <dbReference type="PROSITE" id="PS50987"/>
    </source>
</evidence>
<dbReference type="Proteomes" id="UP001144471">
    <property type="component" value="Unassembled WGS sequence"/>
</dbReference>
<feature type="domain" description="HTH arsR-type" evidence="4">
    <location>
        <begin position="1"/>
        <end position="92"/>
    </location>
</feature>